<evidence type="ECO:0000256" key="1">
    <source>
        <dbReference type="SAM" id="MobiDB-lite"/>
    </source>
</evidence>
<dbReference type="RefSeq" id="WP_114399861.1">
    <property type="nucleotide sequence ID" value="NZ_QEIM01000160.1"/>
</dbReference>
<dbReference type="OrthoDB" id="5119225at2"/>
<feature type="transmembrane region" description="Helical" evidence="2">
    <location>
        <begin position="133"/>
        <end position="159"/>
    </location>
</feature>
<dbReference type="EMBL" id="QEIN01000206">
    <property type="protein sequence ID" value="RCV52925.1"/>
    <property type="molecule type" value="Genomic_DNA"/>
</dbReference>
<feature type="transmembrane region" description="Helical" evidence="2">
    <location>
        <begin position="61"/>
        <end position="82"/>
    </location>
</feature>
<feature type="transmembrane region" description="Helical" evidence="2">
    <location>
        <begin position="171"/>
        <end position="196"/>
    </location>
</feature>
<keyword evidence="5" id="KW-1185">Reference proteome</keyword>
<gene>
    <name evidence="4" type="ORF">DEF24_21270</name>
</gene>
<feature type="domain" description="DUF1468" evidence="3">
    <location>
        <begin position="29"/>
        <end position="197"/>
    </location>
</feature>
<evidence type="ECO:0000256" key="2">
    <source>
        <dbReference type="SAM" id="Phobius"/>
    </source>
</evidence>
<feature type="region of interest" description="Disordered" evidence="1">
    <location>
        <begin position="93"/>
        <end position="124"/>
    </location>
</feature>
<sequence>MTTDTSTTTPAPAPAAARPGWWQGRSELLVAALVIALAAFLAFQTAAMHVPPGVESPGPRFFPTLVTVFMFGVGIALAVQVIRRPARPAAGAPAAEAAAQTTPGGDADADAAGAGAPAGAAPAPRTDWKTVSIVVGSIVVFILLLQPVGWIVSAALLFFGVSYAMGSRRTLFDIVLSLVFSSVIQLAFVAGLGLILPAGVFGGIF</sequence>
<dbReference type="Pfam" id="PF07331">
    <property type="entry name" value="TctB"/>
    <property type="match status" value="1"/>
</dbReference>
<evidence type="ECO:0000313" key="5">
    <source>
        <dbReference type="Proteomes" id="UP000253318"/>
    </source>
</evidence>
<feature type="transmembrane region" description="Helical" evidence="2">
    <location>
        <begin position="28"/>
        <end position="49"/>
    </location>
</feature>
<dbReference type="Proteomes" id="UP000253318">
    <property type="component" value="Unassembled WGS sequence"/>
</dbReference>
<organism evidence="4 5">
    <name type="scientific">Marinitenerispora sediminis</name>
    <dbReference type="NCBI Taxonomy" id="1931232"/>
    <lineage>
        <taxon>Bacteria</taxon>
        <taxon>Bacillati</taxon>
        <taxon>Actinomycetota</taxon>
        <taxon>Actinomycetes</taxon>
        <taxon>Streptosporangiales</taxon>
        <taxon>Nocardiopsidaceae</taxon>
        <taxon>Marinitenerispora</taxon>
    </lineage>
</organism>
<proteinExistence type="predicted"/>
<comment type="caution">
    <text evidence="4">The sequence shown here is derived from an EMBL/GenBank/DDBJ whole genome shotgun (WGS) entry which is preliminary data.</text>
</comment>
<name>A0A368T0U5_9ACTN</name>
<dbReference type="AlphaFoldDB" id="A0A368T0U5"/>
<protein>
    <recommendedName>
        <fullName evidence="3">DUF1468 domain-containing protein</fullName>
    </recommendedName>
</protein>
<evidence type="ECO:0000259" key="3">
    <source>
        <dbReference type="Pfam" id="PF07331"/>
    </source>
</evidence>
<accession>A0A368T0U5</accession>
<evidence type="ECO:0000313" key="4">
    <source>
        <dbReference type="EMBL" id="RCV52925.1"/>
    </source>
</evidence>
<dbReference type="InterPro" id="IPR009936">
    <property type="entry name" value="DUF1468"/>
</dbReference>
<keyword evidence="2" id="KW-0812">Transmembrane</keyword>
<reference evidence="4 5" key="1">
    <citation type="submission" date="2018-04" db="EMBL/GenBank/DDBJ databases">
        <title>Novel actinobacteria from marine sediment.</title>
        <authorList>
            <person name="Ng Z.Y."/>
            <person name="Tan G.Y.A."/>
        </authorList>
    </citation>
    <scope>NUCLEOTIDE SEQUENCE [LARGE SCALE GENOMIC DNA]</scope>
    <source>
        <strain evidence="4 5">TPS81</strain>
    </source>
</reference>
<keyword evidence="2" id="KW-1133">Transmembrane helix</keyword>
<keyword evidence="2" id="KW-0472">Membrane</keyword>